<sequence>MCYISGMACDPESVCQPLNVHPEQVEVKDSCVQYCCINWKILYASLESNYQPPVTFMVIQKAYKRLFPNNHHDQCAPSACSRCEQRRQWYWQLSSHIFLPSSSAEKLAFFLHHGLNTVVLVKKRTALP</sequence>
<dbReference type="Proteomes" id="UP001164539">
    <property type="component" value="Chromosome 8"/>
</dbReference>
<accession>A0ACC1XQJ5</accession>
<proteinExistence type="predicted"/>
<dbReference type="EMBL" id="CM051401">
    <property type="protein sequence ID" value="KAJ4713650.1"/>
    <property type="molecule type" value="Genomic_DNA"/>
</dbReference>
<evidence type="ECO:0000313" key="2">
    <source>
        <dbReference type="Proteomes" id="UP001164539"/>
    </source>
</evidence>
<comment type="caution">
    <text evidence="1">The sequence shown here is derived from an EMBL/GenBank/DDBJ whole genome shotgun (WGS) entry which is preliminary data.</text>
</comment>
<gene>
    <name evidence="1" type="ORF">OWV82_015708</name>
</gene>
<evidence type="ECO:0000313" key="1">
    <source>
        <dbReference type="EMBL" id="KAJ4713650.1"/>
    </source>
</evidence>
<name>A0ACC1XQJ5_MELAZ</name>
<protein>
    <submittedName>
        <fullName evidence="1">Argonaute</fullName>
    </submittedName>
</protein>
<keyword evidence="2" id="KW-1185">Reference proteome</keyword>
<organism evidence="1 2">
    <name type="scientific">Melia azedarach</name>
    <name type="common">Chinaberry tree</name>
    <dbReference type="NCBI Taxonomy" id="155640"/>
    <lineage>
        <taxon>Eukaryota</taxon>
        <taxon>Viridiplantae</taxon>
        <taxon>Streptophyta</taxon>
        <taxon>Embryophyta</taxon>
        <taxon>Tracheophyta</taxon>
        <taxon>Spermatophyta</taxon>
        <taxon>Magnoliopsida</taxon>
        <taxon>eudicotyledons</taxon>
        <taxon>Gunneridae</taxon>
        <taxon>Pentapetalae</taxon>
        <taxon>rosids</taxon>
        <taxon>malvids</taxon>
        <taxon>Sapindales</taxon>
        <taxon>Meliaceae</taxon>
        <taxon>Melia</taxon>
    </lineage>
</organism>
<reference evidence="1 2" key="1">
    <citation type="journal article" date="2023" name="Science">
        <title>Complex scaffold remodeling in plant triterpene biosynthesis.</title>
        <authorList>
            <person name="De La Pena R."/>
            <person name="Hodgson H."/>
            <person name="Liu J.C."/>
            <person name="Stephenson M.J."/>
            <person name="Martin A.C."/>
            <person name="Owen C."/>
            <person name="Harkess A."/>
            <person name="Leebens-Mack J."/>
            <person name="Jimenez L.E."/>
            <person name="Osbourn A."/>
            <person name="Sattely E.S."/>
        </authorList>
    </citation>
    <scope>NUCLEOTIDE SEQUENCE [LARGE SCALE GENOMIC DNA]</scope>
    <source>
        <strain evidence="2">cv. JPN11</strain>
        <tissue evidence="1">Leaf</tissue>
    </source>
</reference>